<evidence type="ECO:0000313" key="2">
    <source>
        <dbReference type="EMBL" id="GES72504.1"/>
    </source>
</evidence>
<dbReference type="InterPro" id="IPR012337">
    <property type="entry name" value="RNaseH-like_sf"/>
</dbReference>
<evidence type="ECO:0000259" key="1">
    <source>
        <dbReference type="PROSITE" id="PS50879"/>
    </source>
</evidence>
<feature type="domain" description="RNase H type-1" evidence="1">
    <location>
        <begin position="1"/>
        <end position="30"/>
    </location>
</feature>
<organism evidence="2 3">
    <name type="scientific">Rhizophagus clarus</name>
    <dbReference type="NCBI Taxonomy" id="94130"/>
    <lineage>
        <taxon>Eukaryota</taxon>
        <taxon>Fungi</taxon>
        <taxon>Fungi incertae sedis</taxon>
        <taxon>Mucoromycota</taxon>
        <taxon>Glomeromycotina</taxon>
        <taxon>Glomeromycetes</taxon>
        <taxon>Glomerales</taxon>
        <taxon>Glomeraceae</taxon>
        <taxon>Rhizophagus</taxon>
    </lineage>
</organism>
<dbReference type="PROSITE" id="PS50879">
    <property type="entry name" value="RNASE_H_1"/>
    <property type="match status" value="1"/>
</dbReference>
<dbReference type="Gene3D" id="3.30.420.10">
    <property type="entry name" value="Ribonuclease H-like superfamily/Ribonuclease H"/>
    <property type="match status" value="1"/>
</dbReference>
<dbReference type="InterPro" id="IPR036397">
    <property type="entry name" value="RNaseH_sf"/>
</dbReference>
<dbReference type="InterPro" id="IPR002156">
    <property type="entry name" value="RNaseH_domain"/>
</dbReference>
<dbReference type="SUPFAM" id="SSF53098">
    <property type="entry name" value="Ribonuclease H-like"/>
    <property type="match status" value="1"/>
</dbReference>
<comment type="caution">
    <text evidence="2">The sequence shown here is derived from an EMBL/GenBank/DDBJ whole genome shotgun (WGS) entry which is preliminary data.</text>
</comment>
<evidence type="ECO:0000313" key="3">
    <source>
        <dbReference type="Proteomes" id="UP000615446"/>
    </source>
</evidence>
<dbReference type="GO" id="GO:0003676">
    <property type="term" value="F:nucleic acid binding"/>
    <property type="evidence" value="ECO:0007669"/>
    <property type="project" value="InterPro"/>
</dbReference>
<proteinExistence type="predicted"/>
<accession>A0A8H3KPN5</accession>
<dbReference type="GO" id="GO:0004523">
    <property type="term" value="F:RNA-DNA hybrid ribonuclease activity"/>
    <property type="evidence" value="ECO:0007669"/>
    <property type="project" value="InterPro"/>
</dbReference>
<reference evidence="2" key="1">
    <citation type="submission" date="2019-10" db="EMBL/GenBank/DDBJ databases">
        <title>Conservation and host-specific expression of non-tandemly repeated heterogenous ribosome RNA gene in arbuscular mycorrhizal fungi.</title>
        <authorList>
            <person name="Maeda T."/>
            <person name="Kobayashi Y."/>
            <person name="Nakagawa T."/>
            <person name="Ezawa T."/>
            <person name="Yamaguchi K."/>
            <person name="Bino T."/>
            <person name="Nishimoto Y."/>
            <person name="Shigenobu S."/>
            <person name="Kawaguchi M."/>
        </authorList>
    </citation>
    <scope>NUCLEOTIDE SEQUENCE</scope>
    <source>
        <strain evidence="2">HR1</strain>
    </source>
</reference>
<dbReference type="AlphaFoldDB" id="A0A8H3KPN5"/>
<protein>
    <recommendedName>
        <fullName evidence="1">RNase H type-1 domain-containing protein</fullName>
    </recommendedName>
</protein>
<dbReference type="OrthoDB" id="2456665at2759"/>
<sequence>MINLEIIKVKGHSNIVGNEEADKLAVEGSNSSLRFAYRIDHSSQDFRGFRCTSSKCYFMLVFMVKILHKCLPISSILAQRRGDLYKQYRCLACQNDNVEDWDHLLECQGYNEAWNAIYDKLTNEFKLIGQKELKEDKVTLTRLNSAITELLGRQANSAIFRKFVKLSIEVKCNCSWLDALKMTL</sequence>
<name>A0A8H3KPN5_9GLOM</name>
<gene>
    <name evidence="2" type="ORF">RCL2_000006700</name>
</gene>
<dbReference type="EMBL" id="BLAL01000002">
    <property type="protein sequence ID" value="GES72504.1"/>
    <property type="molecule type" value="Genomic_DNA"/>
</dbReference>
<dbReference type="Proteomes" id="UP000615446">
    <property type="component" value="Unassembled WGS sequence"/>
</dbReference>